<dbReference type="Proteomes" id="UP001596391">
    <property type="component" value="Unassembled WGS sequence"/>
</dbReference>
<evidence type="ECO:0000313" key="2">
    <source>
        <dbReference type="Proteomes" id="UP001596391"/>
    </source>
</evidence>
<proteinExistence type="predicted"/>
<keyword evidence="2" id="KW-1185">Reference proteome</keyword>
<gene>
    <name evidence="1" type="ORF">ACFQBQ_04370</name>
</gene>
<name>A0ABW1Z6X5_9BACT</name>
<organism evidence="1 2">
    <name type="scientific">Granulicella cerasi</name>
    <dbReference type="NCBI Taxonomy" id="741063"/>
    <lineage>
        <taxon>Bacteria</taxon>
        <taxon>Pseudomonadati</taxon>
        <taxon>Acidobacteriota</taxon>
        <taxon>Terriglobia</taxon>
        <taxon>Terriglobales</taxon>
        <taxon>Acidobacteriaceae</taxon>
        <taxon>Granulicella</taxon>
    </lineage>
</organism>
<reference evidence="2" key="1">
    <citation type="journal article" date="2019" name="Int. J. Syst. Evol. Microbiol.">
        <title>The Global Catalogue of Microorganisms (GCM) 10K type strain sequencing project: providing services to taxonomists for standard genome sequencing and annotation.</title>
        <authorList>
            <consortium name="The Broad Institute Genomics Platform"/>
            <consortium name="The Broad Institute Genome Sequencing Center for Infectious Disease"/>
            <person name="Wu L."/>
            <person name="Ma J."/>
        </authorList>
    </citation>
    <scope>NUCLEOTIDE SEQUENCE [LARGE SCALE GENOMIC DNA]</scope>
    <source>
        <strain evidence="2">CGMCC 1.16026</strain>
    </source>
</reference>
<sequence length="94" mass="10421">MPAKITFEVVLVDVVQLALPSHWKKAPHPTKAGTTANTLSAATLLTTARQFINPDAPCCAIFRVNPSIYCRSLLLCLTRNTASRYHLTLYAQFF</sequence>
<accession>A0ABW1Z6X5</accession>
<protein>
    <submittedName>
        <fullName evidence="1">Uncharacterized protein</fullName>
    </submittedName>
</protein>
<evidence type="ECO:0000313" key="1">
    <source>
        <dbReference type="EMBL" id="MFC6644838.1"/>
    </source>
</evidence>
<comment type="caution">
    <text evidence="1">The sequence shown here is derived from an EMBL/GenBank/DDBJ whole genome shotgun (WGS) entry which is preliminary data.</text>
</comment>
<dbReference type="EMBL" id="JBHSWI010000001">
    <property type="protein sequence ID" value="MFC6644838.1"/>
    <property type="molecule type" value="Genomic_DNA"/>
</dbReference>